<keyword evidence="2" id="KW-0732">Signal</keyword>
<evidence type="ECO:0000313" key="3">
    <source>
        <dbReference type="EMBL" id="KAH9830849.1"/>
    </source>
</evidence>
<feature type="signal peptide" evidence="2">
    <location>
        <begin position="1"/>
        <end position="24"/>
    </location>
</feature>
<comment type="caution">
    <text evidence="3">The sequence shown here is derived from an EMBL/GenBank/DDBJ whole genome shotgun (WGS) entry which is preliminary data.</text>
</comment>
<reference evidence="3 4" key="1">
    <citation type="journal article" date="2021" name="Environ. Microbiol.">
        <title>Gene family expansions and transcriptome signatures uncover fungal adaptations to wood decay.</title>
        <authorList>
            <person name="Hage H."/>
            <person name="Miyauchi S."/>
            <person name="Viragh M."/>
            <person name="Drula E."/>
            <person name="Min B."/>
            <person name="Chaduli D."/>
            <person name="Navarro D."/>
            <person name="Favel A."/>
            <person name="Norest M."/>
            <person name="Lesage-Meessen L."/>
            <person name="Balint B."/>
            <person name="Merenyi Z."/>
            <person name="de Eugenio L."/>
            <person name="Morin E."/>
            <person name="Martinez A.T."/>
            <person name="Baldrian P."/>
            <person name="Stursova M."/>
            <person name="Martinez M.J."/>
            <person name="Novotny C."/>
            <person name="Magnuson J.K."/>
            <person name="Spatafora J.W."/>
            <person name="Maurice S."/>
            <person name="Pangilinan J."/>
            <person name="Andreopoulos W."/>
            <person name="LaButti K."/>
            <person name="Hundley H."/>
            <person name="Na H."/>
            <person name="Kuo A."/>
            <person name="Barry K."/>
            <person name="Lipzen A."/>
            <person name="Henrissat B."/>
            <person name="Riley R."/>
            <person name="Ahrendt S."/>
            <person name="Nagy L.G."/>
            <person name="Grigoriev I.V."/>
            <person name="Martin F."/>
            <person name="Rosso M.N."/>
        </authorList>
    </citation>
    <scope>NUCLEOTIDE SEQUENCE [LARGE SCALE GENOMIC DNA]</scope>
    <source>
        <strain evidence="3 4">CIRM-BRFM 1785</strain>
    </source>
</reference>
<evidence type="ECO:0000256" key="1">
    <source>
        <dbReference type="SAM" id="MobiDB-lite"/>
    </source>
</evidence>
<evidence type="ECO:0000313" key="4">
    <source>
        <dbReference type="Proteomes" id="UP000814176"/>
    </source>
</evidence>
<feature type="region of interest" description="Disordered" evidence="1">
    <location>
        <begin position="88"/>
        <end position="110"/>
    </location>
</feature>
<accession>A0ABQ8K2X0</accession>
<name>A0ABQ8K2X0_9APHY</name>
<dbReference type="EMBL" id="JADCUA010000029">
    <property type="protein sequence ID" value="KAH9830849.1"/>
    <property type="molecule type" value="Genomic_DNA"/>
</dbReference>
<dbReference type="Proteomes" id="UP000814176">
    <property type="component" value="Unassembled WGS sequence"/>
</dbReference>
<organism evidence="3 4">
    <name type="scientific">Rhodofomes roseus</name>
    <dbReference type="NCBI Taxonomy" id="34475"/>
    <lineage>
        <taxon>Eukaryota</taxon>
        <taxon>Fungi</taxon>
        <taxon>Dikarya</taxon>
        <taxon>Basidiomycota</taxon>
        <taxon>Agaricomycotina</taxon>
        <taxon>Agaricomycetes</taxon>
        <taxon>Polyporales</taxon>
        <taxon>Rhodofomes</taxon>
    </lineage>
</organism>
<gene>
    <name evidence="3" type="ORF">C8Q71DRAFT_324619</name>
</gene>
<proteinExistence type="predicted"/>
<feature type="compositionally biased region" description="Polar residues" evidence="1">
    <location>
        <begin position="347"/>
        <end position="361"/>
    </location>
</feature>
<feature type="compositionally biased region" description="Low complexity" evidence="1">
    <location>
        <begin position="313"/>
        <end position="346"/>
    </location>
</feature>
<keyword evidence="4" id="KW-1185">Reference proteome</keyword>
<evidence type="ECO:0000256" key="2">
    <source>
        <dbReference type="SAM" id="SignalP"/>
    </source>
</evidence>
<feature type="compositionally biased region" description="Basic and acidic residues" evidence="1">
    <location>
        <begin position="91"/>
        <end position="101"/>
    </location>
</feature>
<feature type="region of interest" description="Disordered" evidence="1">
    <location>
        <begin position="228"/>
        <end position="366"/>
    </location>
</feature>
<protein>
    <submittedName>
        <fullName evidence="3">Uncharacterized protein</fullName>
    </submittedName>
</protein>
<dbReference type="RefSeq" id="XP_047774110.1">
    <property type="nucleotide sequence ID" value="XM_047917825.1"/>
</dbReference>
<sequence>MFHNTTFRMLIALVASTILMPTTTFTWALSRGAAQGHCCRYDVGSYFPSRRESYSSKEVKAVYSRDMAGCEERGGCTLDPIASAATSQLKHKSDLPHKATELGESSDPEDGPCGRVAVTELLGGMHSGDRVHQIASVDCFQVLCVVPLNRPCLAVQPFKSLAIECWQGALLPDHLSRTHFSLYPTVFTMGATSPLPSCTVLSHPTHPTGARPQLPTTLTTVSCPHALPTISSMRSSRKPNAKMLRPLPTPPRPNSADTDSRRRDQGNSHPRLPSASSAHSVADGSYSPRLRPLPRPEGDPSGPKPARRPLPTPALADTASSSSMDLPSRSASLSSNRSVSTTSLTTDSAPSSRPLTPSNPAETHDHAIVVPPDDMECMGMRGLLSHGMGMFRDGDEDGYNQRLMLAAALAIRAHDMVKQEVAWKAFVSKKSSTPVLVTRSALEMICPTRDGIQLRLTNFDDPTPRMLGEILTSGTLATGFFF</sequence>
<feature type="chain" id="PRO_5047166324" evidence="2">
    <location>
        <begin position="25"/>
        <end position="482"/>
    </location>
</feature>
<dbReference type="GeneID" id="71998557"/>